<reference evidence="2 3" key="1">
    <citation type="journal article" date="2012" name="Science">
        <title>The Paleozoic origin of enzymatic lignin decomposition reconstructed from 31 fungal genomes.</title>
        <authorList>
            <person name="Floudas D."/>
            <person name="Binder M."/>
            <person name="Riley R."/>
            <person name="Barry K."/>
            <person name="Blanchette R.A."/>
            <person name="Henrissat B."/>
            <person name="Martinez A.T."/>
            <person name="Otillar R."/>
            <person name="Spatafora J.W."/>
            <person name="Yadav J.S."/>
            <person name="Aerts A."/>
            <person name="Benoit I."/>
            <person name="Boyd A."/>
            <person name="Carlson A."/>
            <person name="Copeland A."/>
            <person name="Coutinho P.M."/>
            <person name="de Vries R.P."/>
            <person name="Ferreira P."/>
            <person name="Findley K."/>
            <person name="Foster B."/>
            <person name="Gaskell J."/>
            <person name="Glotzer D."/>
            <person name="Gorecki P."/>
            <person name="Heitman J."/>
            <person name="Hesse C."/>
            <person name="Hori C."/>
            <person name="Igarashi K."/>
            <person name="Jurgens J.A."/>
            <person name="Kallen N."/>
            <person name="Kersten P."/>
            <person name="Kohler A."/>
            <person name="Kuees U."/>
            <person name="Kumar T.K.A."/>
            <person name="Kuo A."/>
            <person name="LaButti K."/>
            <person name="Larrondo L.F."/>
            <person name="Lindquist E."/>
            <person name="Ling A."/>
            <person name="Lombard V."/>
            <person name="Lucas S."/>
            <person name="Lundell T."/>
            <person name="Martin R."/>
            <person name="McLaughlin D.J."/>
            <person name="Morgenstern I."/>
            <person name="Morin E."/>
            <person name="Murat C."/>
            <person name="Nagy L.G."/>
            <person name="Nolan M."/>
            <person name="Ohm R.A."/>
            <person name="Patyshakuliyeva A."/>
            <person name="Rokas A."/>
            <person name="Ruiz-Duenas F.J."/>
            <person name="Sabat G."/>
            <person name="Salamov A."/>
            <person name="Samejima M."/>
            <person name="Schmutz J."/>
            <person name="Slot J.C."/>
            <person name="St John F."/>
            <person name="Stenlid J."/>
            <person name="Sun H."/>
            <person name="Sun S."/>
            <person name="Syed K."/>
            <person name="Tsang A."/>
            <person name="Wiebenga A."/>
            <person name="Young D."/>
            <person name="Pisabarro A."/>
            <person name="Eastwood D.C."/>
            <person name="Martin F."/>
            <person name="Cullen D."/>
            <person name="Grigoriev I.V."/>
            <person name="Hibbett D.S."/>
        </authorList>
    </citation>
    <scope>NUCLEOTIDE SEQUENCE [LARGE SCALE GENOMIC DNA]</scope>
    <source>
        <strain evidence="2 3">MD-104</strain>
    </source>
</reference>
<gene>
    <name evidence="2" type="ORF">WOLCODRAFT_153412</name>
</gene>
<feature type="region of interest" description="Disordered" evidence="1">
    <location>
        <begin position="104"/>
        <end position="134"/>
    </location>
</feature>
<evidence type="ECO:0000313" key="3">
    <source>
        <dbReference type="Proteomes" id="UP000218811"/>
    </source>
</evidence>
<protein>
    <submittedName>
        <fullName evidence="2">Uncharacterized protein</fullName>
    </submittedName>
</protein>
<accession>A0A2H3JWS7</accession>
<organism evidence="2 3">
    <name type="scientific">Wolfiporia cocos (strain MD-104)</name>
    <name type="common">Brown rot fungus</name>
    <dbReference type="NCBI Taxonomy" id="742152"/>
    <lineage>
        <taxon>Eukaryota</taxon>
        <taxon>Fungi</taxon>
        <taxon>Dikarya</taxon>
        <taxon>Basidiomycota</taxon>
        <taxon>Agaricomycotina</taxon>
        <taxon>Agaricomycetes</taxon>
        <taxon>Polyporales</taxon>
        <taxon>Phaeolaceae</taxon>
        <taxon>Wolfiporia</taxon>
    </lineage>
</organism>
<sequence length="134" mass="14386">MARHHGNDDGAQWTRHPGRRLDNARPLRPPQPSRVAIPPSLCYTAKTANTGAVPGLLGHNHASTRTKDHHDDAAWLVTLGRRPCLAVKLGTTAHHVTSTAELLDGTAADPMDHGETVSPPPGTPIQKKISQVKE</sequence>
<evidence type="ECO:0000313" key="2">
    <source>
        <dbReference type="EMBL" id="PCH43359.1"/>
    </source>
</evidence>
<keyword evidence="3" id="KW-1185">Reference proteome</keyword>
<evidence type="ECO:0000256" key="1">
    <source>
        <dbReference type="SAM" id="MobiDB-lite"/>
    </source>
</evidence>
<dbReference type="AlphaFoldDB" id="A0A2H3JWS7"/>
<proteinExistence type="predicted"/>
<feature type="region of interest" description="Disordered" evidence="1">
    <location>
        <begin position="1"/>
        <end position="37"/>
    </location>
</feature>
<name>A0A2H3JWS7_WOLCO</name>
<dbReference type="EMBL" id="KB468146">
    <property type="protein sequence ID" value="PCH43359.1"/>
    <property type="molecule type" value="Genomic_DNA"/>
</dbReference>
<dbReference type="Proteomes" id="UP000218811">
    <property type="component" value="Unassembled WGS sequence"/>
</dbReference>